<dbReference type="Pfam" id="PF00497">
    <property type="entry name" value="SBP_bac_3"/>
    <property type="match status" value="1"/>
</dbReference>
<feature type="domain" description="Solute-binding protein family 3/N-terminal" evidence="3">
    <location>
        <begin position="31"/>
        <end position="250"/>
    </location>
</feature>
<evidence type="ECO:0000256" key="2">
    <source>
        <dbReference type="SAM" id="SignalP"/>
    </source>
</evidence>
<dbReference type="AlphaFoldDB" id="A0A3G9J6D6"/>
<dbReference type="Gene3D" id="3.40.190.10">
    <property type="entry name" value="Periplasmic binding protein-like II"/>
    <property type="match status" value="2"/>
</dbReference>
<dbReference type="PANTHER" id="PTHR35936">
    <property type="entry name" value="MEMBRANE-BOUND LYTIC MUREIN TRANSGLYCOSYLASE F"/>
    <property type="match status" value="1"/>
</dbReference>
<keyword evidence="1 2" id="KW-0732">Signal</keyword>
<evidence type="ECO:0000259" key="3">
    <source>
        <dbReference type="SMART" id="SM00062"/>
    </source>
</evidence>
<organism evidence="4 5">
    <name type="scientific">Intestinibaculum porci</name>
    <dbReference type="NCBI Taxonomy" id="2487118"/>
    <lineage>
        <taxon>Bacteria</taxon>
        <taxon>Bacillati</taxon>
        <taxon>Bacillota</taxon>
        <taxon>Erysipelotrichia</taxon>
        <taxon>Erysipelotrichales</taxon>
        <taxon>Erysipelotrichaceae</taxon>
        <taxon>Intestinibaculum</taxon>
    </lineage>
</organism>
<dbReference type="InterPro" id="IPR001638">
    <property type="entry name" value="Solute-binding_3/MltF_N"/>
</dbReference>
<accession>A0A3G9J6D6</accession>
<dbReference type="Proteomes" id="UP000268059">
    <property type="component" value="Chromosome"/>
</dbReference>
<proteinExistence type="predicted"/>
<dbReference type="KEGG" id="ebm:SG0102_11160"/>
<name>A0A3G9J6D6_9FIRM</name>
<feature type="chain" id="PRO_5039323774" description="Solute-binding protein family 3/N-terminal domain-containing protein" evidence="2">
    <location>
        <begin position="22"/>
        <end position="250"/>
    </location>
</feature>
<dbReference type="OrthoDB" id="9774451at2"/>
<sequence length="250" mass="27099">MNKFMKAALASVMGLSLVGCGSSSSSTSSKTYIIATDKTYAPFEMTDKKGKLIGIDMDLMRAIAKNQNFKIKINSLGFDAACTALESGEADGVIAGMTITDARKKKYDFSDQYYKTGVSMAVAKKSSIKGYADLKGKTVVAKTSTAGLAFAQSIKSKYGFKLNVVEESSMMYETVKSGEAVACFEDTPVLKYMIGQGQLNFKLPTKSENPSYYGFAVLKGENATLLKKFNKGLANLKKNGQYDKILAKYE</sequence>
<dbReference type="PROSITE" id="PS51257">
    <property type="entry name" value="PROKAR_LIPOPROTEIN"/>
    <property type="match status" value="1"/>
</dbReference>
<dbReference type="InParanoid" id="A0A3G9J6D6"/>
<dbReference type="PANTHER" id="PTHR35936:SF17">
    <property type="entry name" value="ARGININE-BINDING EXTRACELLULAR PROTEIN ARTP"/>
    <property type="match status" value="1"/>
</dbReference>
<reference evidence="4 5" key="1">
    <citation type="submission" date="2018-11" db="EMBL/GenBank/DDBJ databases">
        <title>Novel Erysipelotrichaceae bacterium isolated from small intestine of a swine.</title>
        <authorList>
            <person name="Kim J.S."/>
            <person name="Choe H."/>
            <person name="Lee Y.R."/>
            <person name="Kim K.M."/>
            <person name="Park D.S."/>
        </authorList>
    </citation>
    <scope>NUCLEOTIDE SEQUENCE [LARGE SCALE GENOMIC DNA]</scope>
    <source>
        <strain evidence="4 5">SG0102</strain>
    </source>
</reference>
<dbReference type="RefSeq" id="WP_125119084.1">
    <property type="nucleotide sequence ID" value="NZ_AP019309.1"/>
</dbReference>
<evidence type="ECO:0000313" key="4">
    <source>
        <dbReference type="EMBL" id="BBH26182.1"/>
    </source>
</evidence>
<keyword evidence="5" id="KW-1185">Reference proteome</keyword>
<dbReference type="EMBL" id="AP019309">
    <property type="protein sequence ID" value="BBH26182.1"/>
    <property type="molecule type" value="Genomic_DNA"/>
</dbReference>
<dbReference type="FunCoup" id="A0A3G9J6D6">
    <property type="interactions" value="88"/>
</dbReference>
<evidence type="ECO:0000256" key="1">
    <source>
        <dbReference type="ARBA" id="ARBA00022729"/>
    </source>
</evidence>
<evidence type="ECO:0000313" key="5">
    <source>
        <dbReference type="Proteomes" id="UP000268059"/>
    </source>
</evidence>
<gene>
    <name evidence="4" type="ORF">SG0102_11160</name>
</gene>
<feature type="signal peptide" evidence="2">
    <location>
        <begin position="1"/>
        <end position="21"/>
    </location>
</feature>
<dbReference type="SUPFAM" id="SSF53850">
    <property type="entry name" value="Periplasmic binding protein-like II"/>
    <property type="match status" value="1"/>
</dbReference>
<protein>
    <recommendedName>
        <fullName evidence="3">Solute-binding protein family 3/N-terminal domain-containing protein</fullName>
    </recommendedName>
</protein>
<dbReference type="SMART" id="SM00062">
    <property type="entry name" value="PBPb"/>
    <property type="match status" value="1"/>
</dbReference>